<dbReference type="AlphaFoldDB" id="A0A9X2XA46"/>
<dbReference type="EMBL" id="JAODNV010000009">
    <property type="protein sequence ID" value="MCT8990465.1"/>
    <property type="molecule type" value="Genomic_DNA"/>
</dbReference>
<dbReference type="Proteomes" id="UP001149009">
    <property type="component" value="Unassembled WGS sequence"/>
</dbReference>
<sequence>MSYQVDLLISTGATDPDRISDFCAAAGVRTINLDLPGSRSPSVVSDNYSGARDLTRVILSRIQTEFGVLEPLYFIGGRLSDNNTAERLRGFREAHAELGLEVPEEQLVIRGYAPEKAEAALEALDLPRRFGIFVNSTITLEGVVRWMQRNKRGGKSGLRFGCFDFDPFAARLPENVGMAEQDVPHMLEAVFEMIDSPPSSNILHKVPCILRLPEEWNEAGRTLPELTPAG</sequence>
<evidence type="ECO:0000313" key="4">
    <source>
        <dbReference type="EMBL" id="MCT8990465.1"/>
    </source>
</evidence>
<accession>A0A9X2XA46</accession>
<proteinExistence type="predicted"/>
<dbReference type="InterPro" id="IPR028082">
    <property type="entry name" value="Peripla_BP_I"/>
</dbReference>
<evidence type="ECO:0000256" key="2">
    <source>
        <dbReference type="ARBA" id="ARBA00023125"/>
    </source>
</evidence>
<organism evidence="4 5">
    <name type="scientific">Chelativorans petroleitrophicus</name>
    <dbReference type="NCBI Taxonomy" id="2975484"/>
    <lineage>
        <taxon>Bacteria</taxon>
        <taxon>Pseudomonadati</taxon>
        <taxon>Pseudomonadota</taxon>
        <taxon>Alphaproteobacteria</taxon>
        <taxon>Hyphomicrobiales</taxon>
        <taxon>Phyllobacteriaceae</taxon>
        <taxon>Chelativorans</taxon>
    </lineage>
</organism>
<keyword evidence="1" id="KW-0805">Transcription regulation</keyword>
<dbReference type="Gene3D" id="3.40.50.2300">
    <property type="match status" value="1"/>
</dbReference>
<evidence type="ECO:0008006" key="6">
    <source>
        <dbReference type="Google" id="ProtNLM"/>
    </source>
</evidence>
<dbReference type="PANTHER" id="PTHR30146">
    <property type="entry name" value="LACI-RELATED TRANSCRIPTIONAL REPRESSOR"/>
    <property type="match status" value="1"/>
</dbReference>
<evidence type="ECO:0000313" key="5">
    <source>
        <dbReference type="Proteomes" id="UP001149009"/>
    </source>
</evidence>
<gene>
    <name evidence="4" type="ORF">NYR54_09200</name>
</gene>
<reference evidence="4" key="1">
    <citation type="submission" date="2022-08" db="EMBL/GenBank/DDBJ databases">
        <title>Chelativorans sichuanense sp. nov., a paraffin oil-degrading bacterium isolated from a mixture of oil-based drill cuttings and paddy soil.</title>
        <authorList>
            <person name="Yu J."/>
            <person name="Liu H."/>
            <person name="Chen Q."/>
        </authorList>
    </citation>
    <scope>NUCLEOTIDE SEQUENCE</scope>
    <source>
        <strain evidence="4">SCAU 2101</strain>
    </source>
</reference>
<name>A0A9X2XA46_9HYPH</name>
<dbReference type="RefSeq" id="WP_261515435.1">
    <property type="nucleotide sequence ID" value="NZ_JAODNV010000009.1"/>
</dbReference>
<dbReference type="GO" id="GO:0000976">
    <property type="term" value="F:transcription cis-regulatory region binding"/>
    <property type="evidence" value="ECO:0007669"/>
    <property type="project" value="TreeGrafter"/>
</dbReference>
<dbReference type="PANTHER" id="PTHR30146:SF109">
    <property type="entry name" value="HTH-TYPE TRANSCRIPTIONAL REGULATOR GALS"/>
    <property type="match status" value="1"/>
</dbReference>
<evidence type="ECO:0000256" key="1">
    <source>
        <dbReference type="ARBA" id="ARBA00023015"/>
    </source>
</evidence>
<keyword evidence="2" id="KW-0238">DNA-binding</keyword>
<dbReference type="SUPFAM" id="SSF53822">
    <property type="entry name" value="Periplasmic binding protein-like I"/>
    <property type="match status" value="1"/>
</dbReference>
<keyword evidence="3" id="KW-0804">Transcription</keyword>
<protein>
    <recommendedName>
        <fullName evidence="6">LacI family transcriptional regulator</fullName>
    </recommendedName>
</protein>
<evidence type="ECO:0000256" key="3">
    <source>
        <dbReference type="ARBA" id="ARBA00023163"/>
    </source>
</evidence>
<comment type="caution">
    <text evidence="4">The sequence shown here is derived from an EMBL/GenBank/DDBJ whole genome shotgun (WGS) entry which is preliminary data.</text>
</comment>
<dbReference type="GO" id="GO:0003700">
    <property type="term" value="F:DNA-binding transcription factor activity"/>
    <property type="evidence" value="ECO:0007669"/>
    <property type="project" value="TreeGrafter"/>
</dbReference>
<keyword evidence="5" id="KW-1185">Reference proteome</keyword>